<dbReference type="KEGG" id="pvp:105307361"/>
<evidence type="ECO:0000313" key="3">
    <source>
        <dbReference type="RefSeq" id="XP_023380500.1"/>
    </source>
</evidence>
<feature type="compositionally biased region" description="Basic and acidic residues" evidence="1">
    <location>
        <begin position="88"/>
        <end position="98"/>
    </location>
</feature>
<reference evidence="3" key="1">
    <citation type="submission" date="2025-08" db="UniProtKB">
        <authorList>
            <consortium name="RefSeq"/>
        </authorList>
    </citation>
    <scope>IDENTIFICATION</scope>
    <source>
        <tissue evidence="3">Kidney</tissue>
    </source>
</reference>
<dbReference type="RefSeq" id="XP_023380500.1">
    <property type="nucleotide sequence ID" value="XM_023524732.1"/>
</dbReference>
<dbReference type="AlphaFoldDB" id="A0A6P6C017"/>
<proteinExistence type="predicted"/>
<dbReference type="GeneID" id="105307361"/>
<protein>
    <submittedName>
        <fullName evidence="3">Protein capicua homolog</fullName>
    </submittedName>
</protein>
<feature type="region of interest" description="Disordered" evidence="1">
    <location>
        <begin position="1"/>
        <end position="214"/>
    </location>
</feature>
<evidence type="ECO:0000256" key="1">
    <source>
        <dbReference type="SAM" id="MobiDB-lite"/>
    </source>
</evidence>
<organism evidence="2 3">
    <name type="scientific">Pteropus vampyrus</name>
    <name type="common">Large flying fox</name>
    <dbReference type="NCBI Taxonomy" id="132908"/>
    <lineage>
        <taxon>Eukaryota</taxon>
        <taxon>Metazoa</taxon>
        <taxon>Chordata</taxon>
        <taxon>Craniata</taxon>
        <taxon>Vertebrata</taxon>
        <taxon>Euteleostomi</taxon>
        <taxon>Mammalia</taxon>
        <taxon>Eutheria</taxon>
        <taxon>Laurasiatheria</taxon>
        <taxon>Chiroptera</taxon>
        <taxon>Yinpterochiroptera</taxon>
        <taxon>Pteropodoidea</taxon>
        <taxon>Pteropodidae</taxon>
        <taxon>Pteropodinae</taxon>
        <taxon>Pteropus</taxon>
    </lineage>
</organism>
<sequence length="214" mass="22194">MKPMKKACAGLPGPGSGGKSPPATRAKALRRRGAGEGDKAEEEDDEVQQQPGPEEAEEGEEEEAERGPRAEGLLPDQCPDDPAPCPAEDSKAEGEAGRWEPSLSRKTATFKSRAPKKKYVEEHGAGSGSSGVPGVPEERARTPEEASALSVPPRPPTSTRSSSTDTASEHSADLEDEPAEACGYESSLAAVGTGCVGRESKDGSEPADTGRRAS</sequence>
<gene>
    <name evidence="3" type="primary">LOC105307361</name>
</gene>
<dbReference type="Proteomes" id="UP000515202">
    <property type="component" value="Unplaced"/>
</dbReference>
<feature type="compositionally biased region" description="Acidic residues" evidence="1">
    <location>
        <begin position="54"/>
        <end position="64"/>
    </location>
</feature>
<feature type="compositionally biased region" description="Basic and acidic residues" evidence="1">
    <location>
        <begin position="198"/>
        <end position="214"/>
    </location>
</feature>
<accession>A0A6P6C017</accession>
<keyword evidence="2" id="KW-1185">Reference proteome</keyword>
<name>A0A6P6C017_PTEVA</name>
<evidence type="ECO:0000313" key="2">
    <source>
        <dbReference type="Proteomes" id="UP000515202"/>
    </source>
</evidence>
<feature type="compositionally biased region" description="Low complexity" evidence="1">
    <location>
        <begin position="157"/>
        <end position="166"/>
    </location>
</feature>